<evidence type="ECO:0000259" key="7">
    <source>
        <dbReference type="PROSITE" id="PS50075"/>
    </source>
</evidence>
<feature type="domain" description="Carrier" evidence="7">
    <location>
        <begin position="5152"/>
        <end position="5226"/>
    </location>
</feature>
<feature type="compositionally biased region" description="Basic residues" evidence="6">
    <location>
        <begin position="6248"/>
        <end position="6265"/>
    </location>
</feature>
<dbReference type="PROSITE" id="PS50075">
    <property type="entry name" value="CARRIER"/>
    <property type="match status" value="5"/>
</dbReference>
<evidence type="ECO:0000313" key="8">
    <source>
        <dbReference type="EMBL" id="GFH77337.1"/>
    </source>
</evidence>
<sequence>MPAVQHATVVEGFAARVAARPDAVAVVCGGRTLTYRELDRRAEGLARGMVARGVGAESRVGLLLARSADVVVAMLAVLKAGAAYVPLHPDDPEERTRALLTRSRSSLVLTDRDRSTVAGLPALPVDPDTAAGSSPLPAAAPRPASLAYVMFTSGSTGVPKGVAVTHEDITALAADSRWRGGAHAHVLFHSPHSFDAATYEIWVPLLNGGTVTVAEEGISGPVLRRAVADGVRAVFLTKALFDLLAEEDPECFTGLSEVWTGGEAASPAAMARVQEAVPRLTLVHVYGPTETTTFAVCGPLSPADTRDSHVPLGVPMDDTGAHILDAALAPVPEGTPGELYLGGAGLARGYDGRPDLTATRFVADPHRPGGRLYRTGDLVRRRPDGRIDFLGRTDGQVKIRGHRIEPGEIEAALLADPAVTRACVVARADLPGAKRLTAYLVAATPQDPAALRARLARTLPEYMVPAAFVTLDALPLTPNGKIDHRALPAPGTTAAAAYVAPRGSTERALCDLWADLLGIERAGAEDDFFALGGDSVAALKATSRLRRTLGADLPARALFDHPTPARLAAVLTREGAGGAVEPGGVIPAVPRDGARLPLSPGQERLWFLDEFTPGGVEYNTGLALRVAGGLDLTALRTALDALVARHEPLRTTFAEGAQTVHTALPLPLRAVDADGEEELRRVLAAEQATPFDLRTGPPARVLVVRLAWEGATVLVLSMHHIATDGWSMGVITRELSTLYAGAVRGERAELPPLPVRYADFAAWQRDRVAGDAFDGQLSYWREKLAGTEPLELPADRPRPAVRTSAGALHTFEVPAELTARLTAVAREGGASLFMALTAVTQLVLSRYTGRRDIALGTVVSGRERPELEELVGFFVNTLVLRQRVEERVSFDAFLRQVRATVLEAFAHQEAPFDRVVEAVGADRDPSRSPLVQALLVLQNSLGLAPDFAGRPARRQPVPRSSSRFDLMWEFFAEPDGRLTAEVEYNSDLFDAATVDRLCHHWLHLTEQAVRAPGLPLARHDMLGPAERAALLPPSEAVPEPAAFRTVVELVAERTAAAPDAVALRHGDTSVTYAELGRRADQLARHLLALGAGPEKRVGISLPRTPDLVVAALAVLKTGAAYVPLDPEYPADRLEHMRGDSGTHLTVDAALVEAARTTDDSPVPHPAVSPQNAAYVIYTSGSTGKPKGVVVPHHAMARLVAWATTLGEDTFAHTFFSTSLNFDVSVFELFGTLATGGTLEIAHNILSLTDHPAWDGTLVSAVPSAFQALVAEPTTRLDPKLLILAGEAFPTTLLDQARRALPHTTVANIYGPTEATVYATGWFSHENPDPKATTVPIGRPLAGKSAYVLDATLNPVPAGSWGELYLAGSLARGYIGRPHLTSERFVAHPYDQGARLYRTGDLVRRHLDGTLEYAGRNDHQIKVRGHRIETGEIETALLALPGTGQAAVVAREDQPGTKYLVAYLVTTGPEPADPAEVRAHLARTLPDHMLPAAFVTLDALPLNAAGKLDRAALPAPQVETAPATHLAPRTGTERLLAEIWATVLGRERVGVEDNFFDLGGDSIISLQVVSRARRAGLALTSRDVFLHPTVAALAQAVQPAEDAAETLAEQGPVSGEVVTTPIREWFFATHPVAPHHFNMGAGFLLPAGTDLAALRAAVAALLARHDALRSAFTRLPDGRWEGRISTAVDVDAVFTAVPDEGDAAWAELAARTHAGLDLGTGPLVRVLVGTGAPEAPVRVLIAAHHLVMDGVSWRVLLEDLESAYRRIAGGAEPEYDPKGTSVRQWAERLAQHTANGGFDAELPYWQDVLADAGTRLPVDLPGGANTVGSERSVSAGLSAEETDALLRAVPSVYRTQPNDVLLAALARTLGPWAGSGRLAVHLEGHGRAELFDEVDLTRTVGWFTSLHPVALDLPGEAAGDWSELLPAVKERLRAVPGQGVGYGALRYLRATHPGPAGDRALGLAEAPAPELAFNYLGHFGAADGSGWARSLVLNPGGEHHPGEARGHVLEVVGAVQDGRLTFTWTYSENLHARATVAALAERYTAELRELLEHCARPGAGRCTPSDFPLVRLTQDEVDRITLSGGERRPGDVVDVYPLTPLQSGMLFHALNEPGRGAYLEQFTFVLDGVDDLAVLAGAWRQVVGASDALRVSVRWEGLPEPVQVVRREVLLPVEVLDWTARTGTEREASLAALLAGDRATGMELSGDGPLTRVTLAALPGERVRVVWTFHHLLLDGWSSAAVVADVVAAYAAARAGKPAGLPARGSFRDHLVWLAGRDRAAGLEFWRERLAGFAEPTALPYDRAPGDAHRSGSTGRHTARLGRAASAAVTAAARRHRVTPGTLAQAAWALTLAAHAGTTDVVFGTTVSGRPADLPGAESTVGLFINTVPVRVTTGPGERVGPWLRALGAAQAEATEYAHVPLHEIPAGPATGAALFDSLLVIENYPVTTGEGAGHGVSVRELDAVESTNYPLTLTVRPSDTLDVTVGHDPALFDTDTVERLADGFLRALTVLAEDTGDGLLAALPMLGEAERGRVLGEWSGSLGAPELHTSVPEAFARRVAAAPEAPAVRCGDLSFTYRELDARSDRVAAALRSRGVGAGARVGLLLRRSPDVVVAMLAVLKTGAAYVPLHPAHPVERMEQILGGAGAQLLVADAAAPHLPAGVGVLQLSEATRRAWAPAGVPSPSVPADEPAYIMSTSGSTGTPKGVTVTHRAVVALAADRRWRSRAHRHVLFHSPHSFDAATYEVWVPLLGGGCVEVAEEDLSAAVVRRAAGRGVAAVFLTTALFGALAEEDPACFAGLSEVWTGGEAASAPAMARMAAHCPATELVHVYGPTEATTFALSGPVTPDDTAGPGPVPLGRPMDDTLAYVLDGALRPVGVGVPGELYLGGPGLARGYDGQAPLTSARFVADPFGSGRRLYRSGDVVRRGPDGRLAFLGRGDGQVKIRGHRIELGEIEAALRARPDVGGVAVAARETRSGAKRLVAYVVPASGTTLDVPALREGLADQLPAYMVPSELVELAALPLTVNGKVDRRALPAPGDGDGGPEEGAAEHTAPLPGTQTVVAQVWAEVLGVERVGAHQDFFALGGDSIAGLKVVSRLRTRLGTGLSPRTLFDHPTVATLAEAVDAASAGDRPASGGPIPRAPRDTAPPLSFAQERLWFLDQFAPGSSEYNVVTTLRLTGTLDLAALRTAVSGLVARHEALRTTFTPVDGRGTQTVHDRQDVPVRVVEPGSAEEARDALRDEAARPFDLRTGPLVRVLLVQDAPGARADGATLMVTLHHIVTDGWSMGIVARELSELYACAVRATEPRLPALPAHYPDYAAWQRARLTDEALEPHLAYWRDQLHDLPVLELPADRPRPAVRSGRGALHSFPVPREVATALGEAARRRGATLSMALTAVTQLVLARHSGQRDLAVGTAVSGRDRTELEGLVGFFVNTLVLRSRIDETAGFGALLDQVRETTLAAFAHQDVPFSRLVEELDPERDPSRTPLVQAAVTLQNAPRGSFALPGLLVEETLPPVETTPFDLNVEFEPRPDDGLLAVISYSTDLYDAGTVARMATHWRELATSLATSDPDQPLRNLSMLSPAEHAEALTAAHGPTTHTPPTTVTAAFATHVAQTPHTIALHTSTGTLTYAELDTRAEHLARALAERGITTESRVALHLNRSADLITAILAILKTGGTYIPLHPANPENRTRDILTRSHTTLILTDQNHTHLCGTPTLHVTTPPTTDHRPPATIHPDSLAYVMYTSGSTGKPKGVAITHHDITALTADTHWKNGAHQHLLLHSPHSFDAATHEIWTPLLNGHTLTIADHDITAPTIRQAITNGVTSLFLTKALFDLLAEEDPTCFHGLHELWTGGETASPTTMNRVQTTNPHLTLVHTYGPTETTTFAISGPLTPHDTTHNPVPLGRPMDNTHAYILDTNLTPTPTGIPGELYLGGTGLARGYDHQPALTATRFIPHPHHPGQRLYRTGDLATRHPDGRIHFHGRTDTQIKIRGHRIEPTETETTLLTHPHITQAHVLARTTPTGSQHLIAYTVGTTTDPDELRTHLATTLPDYMIPTTFIPLDTLPLTPNGKIDHRALPTPNPTPDTPYTAPTTPTEHTLTHIWTNVLNTPHIGIHDNFFTLGGDSITSLQVVSRIRAACAVELSPRALFERPTIAGLAATVAEATVPAFDAGAIAPAPRDGDLPLSFAQERLWFLEEFAGSTVEYNVVEALRLTGPLDTDALRAAFAALVARHEALRTTFDSVEGHGVQVVHEAAGPPVEFRIVEAPTGEDGAATLAEAVRHEAARPFDLRTGPLLRVLLLRGSAREHVLVLALHHIVTDGWSMGVLTRELGALYTAAVTGEDAALPGLPLQYPDYAAWQRGRSVAEDEVAHWAKTLAGLEPLALPTDRPRPAVRTSAGALHTFEIPDALAARLRAAGRGEGASLFMVLTAVTQLLLSRWTGQRDVAVGTAVSGRDRAELEGLVGFFVNTLVLRSRIDERLPFSGLLAGVRGTVLDAFAHQGVPFSVLVDRLAPDRDTSRTPLVQAMVSLQNTPDEQPLALPGLDVAPLEVARDTAQFDLTFGFREEGGALLAGIEYNTGLFDAATAARLSRWWLRLAEAALTAPGTPLLALPALPDEAAPAPGPAPLPEVPTLSAPALFARRVEATPDAPALAVAGGATLTYRELDERADRLARRLVRAGVGTEARVALLLPRSVDHVVSVLAVLKAGAAFVPVDPSYPADRTGYVLADCGARVLLTHRERARELRAAGRLPDPARLSVVLLDEPDASAGAASPAPDGAALPDVPLTAGAYVIYTSGSTGRPKGVTVTHAGLSALAATQADRLGAGPGSRVLQFASPGFDASWWELSMALLTGATLVVEEPEPGSATTDWGSRLGPVVAAAGVTHATLPPALVAALDPADLPPVLVVAGEACPPETVQRYAPGRTMVNAYGPTETSVCATMSAPLSAGPATPPIGTPVTAAEAHVLDAWLRPVPVGVPGELYVAGSGLARGYADRPGLTSAAFVADPFGGGGRLYRTGDVVRRRADGALEYVARGDDQLKVRGFRVEPREIENVLARHASVAQVVVDARPGEGPAAGSVRLVAYVVPAASGAADPAVLREHAAAVLPEYMVPSAFVALERLPLNAHGKTDRAALPAPPAADCAYTAPRPGPETVLADVWAEVLGVERVGAHDNFFDLGGDSILSIQVVAKARRAGLDLSSRDVFARQTVAALAAVAGASGADAATRVAAEQSTVTGPVGTTPIREWFFAHHPVAPDHFAMSMAFELRAGTGLGHLRSAVGAVLAHHDALRTVFTAPGPDTAATATILPDADLDAVFRTYDLTGAEDVDAAWREQAARVPAGTGPAGPLFRVLIGVDGDERPLRAQFTAHHLVVDGVSWRVLLADLETAYRQLATGRTPDLGPKTTSVVQWADRLATHVADGGFDAQAAYWRTALEGATTELPLDTPGGSRTVGEERTLLGSLSAERTTALLRRVPAVYRTRTEEVLLTALARALRGWTGQDRVAVALEGHGREELFDDVDLTRTVGWFTSLYPFAPALPPGEDWKESVRAVKEQLRAVPDRGVGHGALRHLGAAGTAADAVRELPEPRISFNYHGQFDVVAPSGAEGAPSAPAGLYAAELPDAGGDRSGRERRTHLLDVVGGIEDGRLTFAWTYSPGLHREETVRALADRFFAELEAFVAHCAEPGAGGCSPSDFPLVGLGQAEVDRLAGDGRNVADLCPLTPLQAGMLFHTLDGPGTEAYLEQFSCVLDGVRDTGALGRAWQRVVERSDALRSSVAWEAADQPVRIVHREVVLPLEVADWTGRTEDERAAALAEVLADERRRGLDLTTAPLTRVLLARLDEDRVQLVWTFHHLLLDGWSSAALLADVVAEYAALTGSGPGAAPRGPFRDYLGWLAGRDHAEGRAYWRERLAGFTEPVALPADRPVPRGHRGRSTARVEVPLTPEAGTRATAFARRHRVTPNALVQGAWSLLLAQHGGARDVVFGATVSGRPAELPGAEEILGLFINTLPVRVDTAPGLRVGDWLAAIQRDAAEAGRHEYVALRDIATELPPGTALFDTLLVFENYPVDADGAARHGVHLREVEAVEATNYPLTLIAGAGAGAGAEGTGLSLTLAYDPELFDASTADRLAAGLARLVEEVCADPDRVLGGDPRGLRRGGARRPPARHRARRAAARPARHLVRPAGRGPPRRPGRPGGRHGAVVRRGGRPRRPAGAVAARARGRRRDTGGGAAAEVGRVGTGRPRRGPRGRRVRPRRPGLARRPAPPRPHRLRRRPAAHRQRARRDPRPRRPARPPRGRPGGHRRAGPAPLRRPRGRRAGLGCRVPHLHLGLDRPAEGRRRPPHRADLAGRLPDRRGRCGGRRLDQGAPARLARLRRLRPRTPAGLRQRRHPRPAVRRRPVGGRGAGPGGGGGAGHARPDPADRPRQRPARPDARPQHPVHRR</sequence>
<feature type="compositionally biased region" description="Basic residues" evidence="6">
    <location>
        <begin position="6161"/>
        <end position="6187"/>
    </location>
</feature>
<name>A0ABQ1D464_9ACTN</name>
<dbReference type="InterPro" id="IPR010060">
    <property type="entry name" value="NRPS_synth"/>
</dbReference>
<proteinExistence type="predicted"/>
<dbReference type="Pfam" id="PF00550">
    <property type="entry name" value="PP-binding"/>
    <property type="match status" value="5"/>
</dbReference>
<dbReference type="Pfam" id="PF00501">
    <property type="entry name" value="AMP-binding"/>
    <property type="match status" value="5"/>
</dbReference>
<evidence type="ECO:0000256" key="3">
    <source>
        <dbReference type="ARBA" id="ARBA00022553"/>
    </source>
</evidence>
<keyword evidence="5" id="KW-0045">Antibiotic biosynthesis</keyword>
<feature type="domain" description="Carrier" evidence="7">
    <location>
        <begin position="3054"/>
        <end position="3129"/>
    </location>
</feature>
<dbReference type="NCBIfam" id="TIGR01720">
    <property type="entry name" value="NRPS-para261"/>
    <property type="match status" value="2"/>
</dbReference>
<dbReference type="NCBIfam" id="TIGR01733">
    <property type="entry name" value="AA-adenyl-dom"/>
    <property type="match status" value="5"/>
</dbReference>
<feature type="domain" description="Carrier" evidence="7">
    <location>
        <begin position="500"/>
        <end position="575"/>
    </location>
</feature>
<feature type="compositionally biased region" description="Basic and acidic residues" evidence="6">
    <location>
        <begin position="6422"/>
        <end position="6441"/>
    </location>
</feature>
<dbReference type="SMART" id="SM00823">
    <property type="entry name" value="PKS_PP"/>
    <property type="match status" value="5"/>
</dbReference>
<dbReference type="InterPro" id="IPR001242">
    <property type="entry name" value="Condensation_dom"/>
</dbReference>
<dbReference type="CDD" id="cd19543">
    <property type="entry name" value="DCL_NRPS"/>
    <property type="match status" value="2"/>
</dbReference>
<feature type="compositionally biased region" description="Basic residues" evidence="6">
    <location>
        <begin position="6392"/>
        <end position="6406"/>
    </location>
</feature>
<dbReference type="SMART" id="SM01294">
    <property type="entry name" value="PKS_PP_betabranch"/>
    <property type="match status" value="1"/>
</dbReference>
<keyword evidence="9" id="KW-1185">Reference proteome</keyword>
<dbReference type="SUPFAM" id="SSF52777">
    <property type="entry name" value="CoA-dependent acyltransferases"/>
    <property type="match status" value="14"/>
</dbReference>
<keyword evidence="4" id="KW-0677">Repeat</keyword>
<dbReference type="InterPro" id="IPR023213">
    <property type="entry name" value="CAT-like_dom_sf"/>
</dbReference>
<feature type="region of interest" description="Disordered" evidence="6">
    <location>
        <begin position="6152"/>
        <end position="6448"/>
    </location>
</feature>
<feature type="compositionally biased region" description="Basic and acidic residues" evidence="6">
    <location>
        <begin position="6335"/>
        <end position="6370"/>
    </location>
</feature>
<dbReference type="Pfam" id="PF00668">
    <property type="entry name" value="Condensation"/>
    <property type="match status" value="7"/>
</dbReference>
<feature type="region of interest" description="Disordered" evidence="6">
    <location>
        <begin position="3031"/>
        <end position="3056"/>
    </location>
</feature>
<evidence type="ECO:0000256" key="4">
    <source>
        <dbReference type="ARBA" id="ARBA00022737"/>
    </source>
</evidence>
<accession>A0ABQ1D464</accession>
<dbReference type="Gene3D" id="3.30.559.30">
    <property type="entry name" value="Nonribosomal peptide synthetase, condensation domain"/>
    <property type="match status" value="7"/>
</dbReference>
<feature type="domain" description="Carrier" evidence="7">
    <location>
        <begin position="1526"/>
        <end position="1600"/>
    </location>
</feature>
<dbReference type="Gene3D" id="3.40.50.980">
    <property type="match status" value="10"/>
</dbReference>
<dbReference type="NCBIfam" id="NF004282">
    <property type="entry name" value="PRK05691.1"/>
    <property type="match status" value="4"/>
</dbReference>
<dbReference type="CDD" id="cd19534">
    <property type="entry name" value="E_NRPS"/>
    <property type="match status" value="2"/>
</dbReference>
<dbReference type="InterPro" id="IPR045851">
    <property type="entry name" value="AMP-bd_C_sf"/>
</dbReference>
<evidence type="ECO:0000313" key="9">
    <source>
        <dbReference type="Proteomes" id="UP000480804"/>
    </source>
</evidence>
<dbReference type="CDD" id="cd19531">
    <property type="entry name" value="LCL_NRPS-like"/>
    <property type="match status" value="3"/>
</dbReference>
<dbReference type="EMBL" id="BLLO01000017">
    <property type="protein sequence ID" value="GFH77337.1"/>
    <property type="molecule type" value="Genomic_DNA"/>
</dbReference>
<dbReference type="SUPFAM" id="SSF47336">
    <property type="entry name" value="ACP-like"/>
    <property type="match status" value="5"/>
</dbReference>
<evidence type="ECO:0000256" key="6">
    <source>
        <dbReference type="SAM" id="MobiDB-lite"/>
    </source>
</evidence>
<dbReference type="PANTHER" id="PTHR45527">
    <property type="entry name" value="NONRIBOSOMAL PEPTIDE SYNTHETASE"/>
    <property type="match status" value="1"/>
</dbReference>
<keyword evidence="2" id="KW-0596">Phosphopantetheine</keyword>
<dbReference type="CDD" id="cd12117">
    <property type="entry name" value="A_NRPS_Srf_like"/>
    <property type="match status" value="2"/>
</dbReference>
<dbReference type="Proteomes" id="UP000480804">
    <property type="component" value="Unassembled WGS sequence"/>
</dbReference>
<dbReference type="InterPro" id="IPR020845">
    <property type="entry name" value="AMP-binding_CS"/>
</dbReference>
<keyword evidence="3" id="KW-0597">Phosphoprotein</keyword>
<dbReference type="Gene3D" id="3.30.559.10">
    <property type="entry name" value="Chloramphenicol acetyltransferase-like domain"/>
    <property type="match status" value="7"/>
</dbReference>
<protein>
    <submittedName>
        <fullName evidence="8">Non-ribosomal peptide synthetase</fullName>
    </submittedName>
</protein>
<dbReference type="PANTHER" id="PTHR45527:SF1">
    <property type="entry name" value="FATTY ACID SYNTHASE"/>
    <property type="match status" value="1"/>
</dbReference>
<dbReference type="InterPro" id="IPR025110">
    <property type="entry name" value="AMP-bd_C"/>
</dbReference>
<feature type="compositionally biased region" description="Gly residues" evidence="6">
    <location>
        <begin position="6407"/>
        <end position="6420"/>
    </location>
</feature>
<comment type="cofactor">
    <cofactor evidence="1">
        <name>pantetheine 4'-phosphate</name>
        <dbReference type="ChEBI" id="CHEBI:47942"/>
    </cofactor>
</comment>
<dbReference type="NCBIfam" id="NF003417">
    <property type="entry name" value="PRK04813.1"/>
    <property type="match status" value="5"/>
</dbReference>
<dbReference type="InterPro" id="IPR009081">
    <property type="entry name" value="PP-bd_ACP"/>
</dbReference>
<gene>
    <name evidence="8" type="ORF">Sgou_20070</name>
</gene>
<feature type="compositionally biased region" description="Low complexity" evidence="6">
    <location>
        <begin position="6238"/>
        <end position="6247"/>
    </location>
</feature>
<feature type="domain" description="Carrier" evidence="7">
    <location>
        <begin position="4095"/>
        <end position="4170"/>
    </location>
</feature>
<dbReference type="CDD" id="cd05930">
    <property type="entry name" value="A_NRPS"/>
    <property type="match status" value="1"/>
</dbReference>
<dbReference type="Pfam" id="PF13193">
    <property type="entry name" value="AMP-binding_C"/>
    <property type="match status" value="5"/>
</dbReference>
<dbReference type="PROSITE" id="PS00012">
    <property type="entry name" value="PHOSPHOPANTETHEINE"/>
    <property type="match status" value="5"/>
</dbReference>
<reference evidence="8 9" key="1">
    <citation type="submission" date="2020-02" db="EMBL/GenBank/DDBJ databases">
        <title>Whole genome shotgun sequence of Streptomyces gougerotii NBRC 13043.</title>
        <authorList>
            <person name="Ichikawa N."/>
            <person name="Komaki H."/>
            <person name="Tamura T."/>
        </authorList>
    </citation>
    <scope>NUCLEOTIDE SEQUENCE [LARGE SCALE GENOMIC DNA]</scope>
    <source>
        <strain evidence="8 9">NBRC 13043</strain>
    </source>
</reference>
<evidence type="ECO:0000256" key="1">
    <source>
        <dbReference type="ARBA" id="ARBA00001957"/>
    </source>
</evidence>
<feature type="compositionally biased region" description="Basic residues" evidence="6">
    <location>
        <begin position="6194"/>
        <end position="6217"/>
    </location>
</feature>
<dbReference type="Gene3D" id="2.30.38.10">
    <property type="entry name" value="Luciferase, Domain 3"/>
    <property type="match status" value="5"/>
</dbReference>
<dbReference type="InterPro" id="IPR036736">
    <property type="entry name" value="ACP-like_sf"/>
</dbReference>
<dbReference type="SUPFAM" id="SSF56801">
    <property type="entry name" value="Acetyl-CoA synthetase-like"/>
    <property type="match status" value="5"/>
</dbReference>
<comment type="caution">
    <text evidence="8">The sequence shown here is derived from an EMBL/GenBank/DDBJ whole genome shotgun (WGS) entry which is preliminary data.</text>
</comment>
<dbReference type="InterPro" id="IPR006162">
    <property type="entry name" value="Ppantetheine_attach_site"/>
</dbReference>
<dbReference type="Gene3D" id="1.10.1200.10">
    <property type="entry name" value="ACP-like"/>
    <property type="match status" value="5"/>
</dbReference>
<dbReference type="InterPro" id="IPR000873">
    <property type="entry name" value="AMP-dep_synth/lig_dom"/>
</dbReference>
<evidence type="ECO:0000256" key="2">
    <source>
        <dbReference type="ARBA" id="ARBA00022450"/>
    </source>
</evidence>
<dbReference type="Gene3D" id="3.30.300.30">
    <property type="match status" value="5"/>
</dbReference>
<feature type="compositionally biased region" description="Basic residues" evidence="6">
    <location>
        <begin position="6273"/>
        <end position="6323"/>
    </location>
</feature>
<dbReference type="InterPro" id="IPR010071">
    <property type="entry name" value="AA_adenyl_dom"/>
</dbReference>
<evidence type="ECO:0000256" key="5">
    <source>
        <dbReference type="ARBA" id="ARBA00023194"/>
    </source>
</evidence>
<dbReference type="InterPro" id="IPR020806">
    <property type="entry name" value="PKS_PP-bd"/>
</dbReference>
<organism evidence="8 9">
    <name type="scientific">Streptomyces gougerotii</name>
    <dbReference type="NCBI Taxonomy" id="53448"/>
    <lineage>
        <taxon>Bacteria</taxon>
        <taxon>Bacillati</taxon>
        <taxon>Actinomycetota</taxon>
        <taxon>Actinomycetes</taxon>
        <taxon>Kitasatosporales</taxon>
        <taxon>Streptomycetaceae</taxon>
        <taxon>Streptomyces</taxon>
        <taxon>Streptomyces diastaticus group</taxon>
    </lineage>
</organism>
<dbReference type="PROSITE" id="PS00455">
    <property type="entry name" value="AMP_BINDING"/>
    <property type="match status" value="4"/>
</dbReference>